<dbReference type="SUPFAM" id="SSF56219">
    <property type="entry name" value="DNase I-like"/>
    <property type="match status" value="1"/>
</dbReference>
<feature type="region of interest" description="Disordered" evidence="1">
    <location>
        <begin position="71"/>
        <end position="99"/>
    </location>
</feature>
<dbReference type="EMBL" id="JACGWN010000012">
    <property type="protein sequence ID" value="KAL0415269.1"/>
    <property type="molecule type" value="Genomic_DNA"/>
</dbReference>
<accession>A0AAW2UD98</accession>
<dbReference type="PANTHER" id="PTHR33710:SF85">
    <property type="entry name" value="ENDONUCLEASE_EXONUCLEASE_PHOSPHATASE DOMAIN-CONTAINING PROTEIN"/>
    <property type="match status" value="1"/>
</dbReference>
<organism evidence="3">
    <name type="scientific">Sesamum latifolium</name>
    <dbReference type="NCBI Taxonomy" id="2727402"/>
    <lineage>
        <taxon>Eukaryota</taxon>
        <taxon>Viridiplantae</taxon>
        <taxon>Streptophyta</taxon>
        <taxon>Embryophyta</taxon>
        <taxon>Tracheophyta</taxon>
        <taxon>Spermatophyta</taxon>
        <taxon>Magnoliopsida</taxon>
        <taxon>eudicotyledons</taxon>
        <taxon>Gunneridae</taxon>
        <taxon>Pentapetalae</taxon>
        <taxon>asterids</taxon>
        <taxon>lamiids</taxon>
        <taxon>Lamiales</taxon>
        <taxon>Pedaliaceae</taxon>
        <taxon>Sesamum</taxon>
    </lineage>
</organism>
<feature type="domain" description="Endonuclease/exonuclease/phosphatase" evidence="2">
    <location>
        <begin position="153"/>
        <end position="364"/>
    </location>
</feature>
<name>A0AAW2UD98_9LAMI</name>
<dbReference type="AlphaFoldDB" id="A0AAW2UD98"/>
<dbReference type="Gene3D" id="3.60.10.10">
    <property type="entry name" value="Endonuclease/exonuclease/phosphatase"/>
    <property type="match status" value="1"/>
</dbReference>
<sequence>MDEGLSTVASGRDGGESPCRVDVEYEWVPPKCNACCSLGHRMSACPTMQKSHKPPISVYVQRPKHEAGLVRAKPMNNPQPSKDQLVQPPAAQREQWSPSPIATLPDNRGKGKKLVLYNSFDLLINDDDVAECSTRGPIQRPHNGYPIINAAIWNVRGLNRRDHQVAVADLVLEFRLQFLGLLETRVNQANVTHVQLSVLPRWKWFTDPLGPGNRIWIAWDDDLLNVDILDIDTTKSTVTLVTIVYGADEVGIRRELWQVLGTLARRCVDNFWLVAGDFNAVRDLSEVCGTSGDIRLAMEEFNDCIMDTGLITLLMQGELFTWHNGSTDACSLWKRLDRLLVNDRWIEQWPNTLYLSLTHSTSDHSLLVLRGDTQHQPGGIFRFGNYLATSPDFIPSVQNVWRHTIVGTSMYAVTRKLKALKPVFREQRRRKGDLSNNVKLAKDFLEIA</sequence>
<evidence type="ECO:0000259" key="2">
    <source>
        <dbReference type="Pfam" id="PF03372"/>
    </source>
</evidence>
<proteinExistence type="predicted"/>
<dbReference type="PANTHER" id="PTHR33710">
    <property type="entry name" value="BNAC02G09200D PROTEIN"/>
    <property type="match status" value="1"/>
</dbReference>
<reference evidence="3" key="1">
    <citation type="submission" date="2020-06" db="EMBL/GenBank/DDBJ databases">
        <authorList>
            <person name="Li T."/>
            <person name="Hu X."/>
            <person name="Zhang T."/>
            <person name="Song X."/>
            <person name="Zhang H."/>
            <person name="Dai N."/>
            <person name="Sheng W."/>
            <person name="Hou X."/>
            <person name="Wei L."/>
        </authorList>
    </citation>
    <scope>NUCLEOTIDE SEQUENCE</scope>
    <source>
        <strain evidence="3">KEN1</strain>
        <tissue evidence="3">Leaf</tissue>
    </source>
</reference>
<protein>
    <recommendedName>
        <fullName evidence="2">Endonuclease/exonuclease/phosphatase domain-containing protein</fullName>
    </recommendedName>
</protein>
<gene>
    <name evidence="3" type="ORF">Slati_3358800</name>
</gene>
<comment type="caution">
    <text evidence="3">The sequence shown here is derived from an EMBL/GenBank/DDBJ whole genome shotgun (WGS) entry which is preliminary data.</text>
</comment>
<dbReference type="InterPro" id="IPR036691">
    <property type="entry name" value="Endo/exonu/phosph_ase_sf"/>
</dbReference>
<reference evidence="3" key="2">
    <citation type="journal article" date="2024" name="Plant">
        <title>Genomic evolution and insights into agronomic trait innovations of Sesamum species.</title>
        <authorList>
            <person name="Miao H."/>
            <person name="Wang L."/>
            <person name="Qu L."/>
            <person name="Liu H."/>
            <person name="Sun Y."/>
            <person name="Le M."/>
            <person name="Wang Q."/>
            <person name="Wei S."/>
            <person name="Zheng Y."/>
            <person name="Lin W."/>
            <person name="Duan Y."/>
            <person name="Cao H."/>
            <person name="Xiong S."/>
            <person name="Wang X."/>
            <person name="Wei L."/>
            <person name="Li C."/>
            <person name="Ma Q."/>
            <person name="Ju M."/>
            <person name="Zhao R."/>
            <person name="Li G."/>
            <person name="Mu C."/>
            <person name="Tian Q."/>
            <person name="Mei H."/>
            <person name="Zhang T."/>
            <person name="Gao T."/>
            <person name="Zhang H."/>
        </authorList>
    </citation>
    <scope>NUCLEOTIDE SEQUENCE</scope>
    <source>
        <strain evidence="3">KEN1</strain>
    </source>
</reference>
<dbReference type="Pfam" id="PF03372">
    <property type="entry name" value="Exo_endo_phos"/>
    <property type="match status" value="1"/>
</dbReference>
<evidence type="ECO:0000256" key="1">
    <source>
        <dbReference type="SAM" id="MobiDB-lite"/>
    </source>
</evidence>
<dbReference type="GO" id="GO:0003824">
    <property type="term" value="F:catalytic activity"/>
    <property type="evidence" value="ECO:0007669"/>
    <property type="project" value="InterPro"/>
</dbReference>
<dbReference type="InterPro" id="IPR005135">
    <property type="entry name" value="Endo/exonuclease/phosphatase"/>
</dbReference>
<evidence type="ECO:0000313" key="3">
    <source>
        <dbReference type="EMBL" id="KAL0415269.1"/>
    </source>
</evidence>